<organism evidence="3">
    <name type="scientific">Haptolina brevifila</name>
    <dbReference type="NCBI Taxonomy" id="156173"/>
    <lineage>
        <taxon>Eukaryota</taxon>
        <taxon>Haptista</taxon>
        <taxon>Haptophyta</taxon>
        <taxon>Prymnesiophyceae</taxon>
        <taxon>Prymnesiales</taxon>
        <taxon>Prymnesiaceae</taxon>
        <taxon>Haptolina</taxon>
    </lineage>
</organism>
<dbReference type="SFLD" id="SFLDS00019">
    <property type="entry name" value="Glutathione_Transferase_(cytos"/>
    <property type="match status" value="1"/>
</dbReference>
<dbReference type="PANTHER" id="PTHR11571">
    <property type="entry name" value="GLUTATHIONE S-TRANSFERASE"/>
    <property type="match status" value="1"/>
</dbReference>
<dbReference type="InterPro" id="IPR040079">
    <property type="entry name" value="Glutathione_S-Trfase"/>
</dbReference>
<proteinExistence type="predicted"/>
<dbReference type="PROSITE" id="PS50404">
    <property type="entry name" value="GST_NTER"/>
    <property type="match status" value="1"/>
</dbReference>
<evidence type="ECO:0008006" key="4">
    <source>
        <dbReference type="Google" id="ProtNLM"/>
    </source>
</evidence>
<dbReference type="InterPro" id="IPR004045">
    <property type="entry name" value="Glutathione_S-Trfase_N"/>
</dbReference>
<protein>
    <recommendedName>
        <fullName evidence="4">Glutathione transferase</fullName>
    </recommendedName>
</protein>
<evidence type="ECO:0000259" key="1">
    <source>
        <dbReference type="PROSITE" id="PS50404"/>
    </source>
</evidence>
<dbReference type="GO" id="GO:0004364">
    <property type="term" value="F:glutathione transferase activity"/>
    <property type="evidence" value="ECO:0007669"/>
    <property type="project" value="TreeGrafter"/>
</dbReference>
<reference evidence="3" key="1">
    <citation type="submission" date="2021-01" db="EMBL/GenBank/DDBJ databases">
        <authorList>
            <person name="Corre E."/>
            <person name="Pelletier E."/>
            <person name="Niang G."/>
            <person name="Scheremetjew M."/>
            <person name="Finn R."/>
            <person name="Kale V."/>
            <person name="Holt S."/>
            <person name="Cochrane G."/>
            <person name="Meng A."/>
            <person name="Brown T."/>
            <person name="Cohen L."/>
        </authorList>
    </citation>
    <scope>NUCLEOTIDE SEQUENCE</scope>
    <source>
        <strain evidence="3">UTEX LB 985</strain>
    </source>
</reference>
<dbReference type="SFLD" id="SFLDG00363">
    <property type="entry name" value="AMPS_(cytGST):_Alpha-__Mu-__Pi"/>
    <property type="match status" value="1"/>
</dbReference>
<dbReference type="Gene3D" id="1.20.1050.10">
    <property type="match status" value="1"/>
</dbReference>
<dbReference type="CDD" id="cd03192">
    <property type="entry name" value="GST_C_Sigma_like"/>
    <property type="match status" value="1"/>
</dbReference>
<evidence type="ECO:0000313" key="3">
    <source>
        <dbReference type="EMBL" id="CAD9470843.1"/>
    </source>
</evidence>
<dbReference type="InterPro" id="IPR050213">
    <property type="entry name" value="GST_superfamily"/>
</dbReference>
<dbReference type="GO" id="GO:0006749">
    <property type="term" value="P:glutathione metabolic process"/>
    <property type="evidence" value="ECO:0007669"/>
    <property type="project" value="TreeGrafter"/>
</dbReference>
<feature type="domain" description="GST N-terminal" evidence="1">
    <location>
        <begin position="15"/>
        <end position="99"/>
    </location>
</feature>
<dbReference type="InterPro" id="IPR036282">
    <property type="entry name" value="Glutathione-S-Trfase_C_sf"/>
</dbReference>
<dbReference type="AlphaFoldDB" id="A0A7S2E441"/>
<accession>A0A7S2E441</accession>
<dbReference type="PROSITE" id="PS50405">
    <property type="entry name" value="GST_CTER"/>
    <property type="match status" value="1"/>
</dbReference>
<dbReference type="Gene3D" id="3.40.30.10">
    <property type="entry name" value="Glutaredoxin"/>
    <property type="match status" value="1"/>
</dbReference>
<evidence type="ECO:0000259" key="2">
    <source>
        <dbReference type="PROSITE" id="PS50405"/>
    </source>
</evidence>
<dbReference type="EMBL" id="HBGU01041389">
    <property type="protein sequence ID" value="CAD9470843.1"/>
    <property type="molecule type" value="Transcribed_RNA"/>
</dbReference>
<dbReference type="InterPro" id="IPR010987">
    <property type="entry name" value="Glutathione-S-Trfase_C-like"/>
</dbReference>
<dbReference type="InterPro" id="IPR036249">
    <property type="entry name" value="Thioredoxin-like_sf"/>
</dbReference>
<dbReference type="Pfam" id="PF14497">
    <property type="entry name" value="GST_C_3"/>
    <property type="match status" value="1"/>
</dbReference>
<feature type="domain" description="GST C-terminal" evidence="2">
    <location>
        <begin position="101"/>
        <end position="230"/>
    </location>
</feature>
<dbReference type="CDD" id="cd03039">
    <property type="entry name" value="GST_N_Sigma_like"/>
    <property type="match status" value="1"/>
</dbReference>
<dbReference type="SUPFAM" id="SSF47616">
    <property type="entry name" value="GST C-terminal domain-like"/>
    <property type="match status" value="1"/>
</dbReference>
<sequence>MPPNKKAKTSAATGPVIKLTYFDLPGPAEPARLALTLGGIAFEDKRVSFEEMKKMRENGELTSPGSAGTQLPRLEVDGKLLHQSLAQGQYCAKLAGMQPTDPWQAAKVDEAIQFIMQDIRGRTIEPTMSAPAEEKAAKRKELAEVKLPPKLEILDKILETSESGYLVGDELTLADLHLYVLCNWIGQEVLDGVPKTVITDHEHITAHCKKLNAIEAIKAWNAAKNPKLPWC</sequence>
<dbReference type="SUPFAM" id="SSF52833">
    <property type="entry name" value="Thioredoxin-like"/>
    <property type="match status" value="1"/>
</dbReference>
<dbReference type="InterPro" id="IPR004046">
    <property type="entry name" value="GST_C"/>
</dbReference>
<gene>
    <name evidence="3" type="ORF">CBRE1094_LOCUS22535</name>
</gene>
<dbReference type="SFLD" id="SFLDG01205">
    <property type="entry name" value="AMPS.1"/>
    <property type="match status" value="1"/>
</dbReference>
<dbReference type="FunFam" id="1.20.1050.10:FF:000030">
    <property type="entry name" value="Glutathione S-transferase S1"/>
    <property type="match status" value="1"/>
</dbReference>
<name>A0A7S2E441_9EUKA</name>